<dbReference type="GO" id="GO:0005506">
    <property type="term" value="F:iron ion binding"/>
    <property type="evidence" value="ECO:0007669"/>
    <property type="project" value="InterPro"/>
</dbReference>
<evidence type="ECO:0000259" key="6">
    <source>
        <dbReference type="PROSITE" id="PS51379"/>
    </source>
</evidence>
<dbReference type="SUPFAM" id="SSF57802">
    <property type="entry name" value="Rubredoxin-like"/>
    <property type="match status" value="3"/>
</dbReference>
<dbReference type="Pfam" id="PF00037">
    <property type="entry name" value="Fer4"/>
    <property type="match status" value="1"/>
</dbReference>
<feature type="domain" description="Rubredoxin-like" evidence="5">
    <location>
        <begin position="532"/>
        <end position="570"/>
    </location>
</feature>
<dbReference type="PROSITE" id="PS00198">
    <property type="entry name" value="4FE4S_FER_1"/>
    <property type="match status" value="1"/>
</dbReference>
<dbReference type="Pfam" id="PF02906">
    <property type="entry name" value="Fe_hyd_lg_C"/>
    <property type="match status" value="1"/>
</dbReference>
<feature type="domain" description="4Fe-4S ferredoxin-type" evidence="6">
    <location>
        <begin position="18"/>
        <end position="46"/>
    </location>
</feature>
<reference evidence="7 8" key="1">
    <citation type="submission" date="2014-08" db="EMBL/GenBank/DDBJ databases">
        <title>Clostridium innocuum, an unnegligible vancomycin-resistant pathogen causing extra-intestinal infections.</title>
        <authorList>
            <person name="Feng Y."/>
            <person name="Chiu C.-H."/>
        </authorList>
    </citation>
    <scope>NUCLEOTIDE SEQUENCE [LARGE SCALE GENOMIC DNA]</scope>
    <source>
        <strain evidence="7 8">AN88</strain>
    </source>
</reference>
<evidence type="ECO:0000313" key="8">
    <source>
        <dbReference type="Proteomes" id="UP000030008"/>
    </source>
</evidence>
<evidence type="ECO:0000256" key="3">
    <source>
        <dbReference type="ARBA" id="ARBA00023004"/>
    </source>
</evidence>
<dbReference type="Gene3D" id="3.40.50.1780">
    <property type="match status" value="1"/>
</dbReference>
<comment type="caution">
    <text evidence="7">The sequence shown here is derived from an EMBL/GenBank/DDBJ whole genome shotgun (WGS) entry which is preliminary data.</text>
</comment>
<evidence type="ECO:0000313" key="7">
    <source>
        <dbReference type="EMBL" id="KGJ52249.1"/>
    </source>
</evidence>
<evidence type="ECO:0000256" key="2">
    <source>
        <dbReference type="ARBA" id="ARBA00022723"/>
    </source>
</evidence>
<feature type="domain" description="Rubredoxin-like" evidence="5">
    <location>
        <begin position="480"/>
        <end position="518"/>
    </location>
</feature>
<dbReference type="PROSITE" id="PS50903">
    <property type="entry name" value="RUBREDOXIN_LIKE"/>
    <property type="match status" value="3"/>
</dbReference>
<evidence type="ECO:0000259" key="5">
    <source>
        <dbReference type="PROSITE" id="PS50903"/>
    </source>
</evidence>
<dbReference type="InterPro" id="IPR024934">
    <property type="entry name" value="Rubredoxin-like_dom"/>
</dbReference>
<name>A0A099I2P8_CLOIN</name>
<dbReference type="Pfam" id="PF21349">
    <property type="entry name" value="RUBY_RBDX"/>
    <property type="match status" value="3"/>
</dbReference>
<organism evidence="7 8">
    <name type="scientific">Clostridium innocuum</name>
    <dbReference type="NCBI Taxonomy" id="1522"/>
    <lineage>
        <taxon>Bacteria</taxon>
        <taxon>Bacillati</taxon>
        <taxon>Bacillota</taxon>
        <taxon>Clostridia</taxon>
        <taxon>Eubacteriales</taxon>
        <taxon>Clostridiaceae</taxon>
        <taxon>Clostridium</taxon>
    </lineage>
</organism>
<dbReference type="AlphaFoldDB" id="A0A099I2P8"/>
<dbReference type="Gene3D" id="3.30.70.20">
    <property type="match status" value="1"/>
</dbReference>
<dbReference type="SUPFAM" id="SSF54862">
    <property type="entry name" value="4Fe-4S ferredoxins"/>
    <property type="match status" value="1"/>
</dbReference>
<evidence type="ECO:0000256" key="4">
    <source>
        <dbReference type="ARBA" id="ARBA00023014"/>
    </source>
</evidence>
<dbReference type="PANTHER" id="PTHR11615">
    <property type="entry name" value="NITRATE, FORMATE, IRON DEHYDROGENASE"/>
    <property type="match status" value="1"/>
</dbReference>
<feature type="domain" description="Rubredoxin-like" evidence="5">
    <location>
        <begin position="584"/>
        <end position="622"/>
    </location>
</feature>
<dbReference type="PROSITE" id="PS51379">
    <property type="entry name" value="4FE4S_FER_2"/>
    <property type="match status" value="2"/>
</dbReference>
<comment type="cofactor">
    <cofactor evidence="1">
        <name>Fe(3+)</name>
        <dbReference type="ChEBI" id="CHEBI:29034"/>
    </cofactor>
</comment>
<dbReference type="InterPro" id="IPR017900">
    <property type="entry name" value="4Fe4S_Fe_S_CS"/>
</dbReference>
<dbReference type="InterPro" id="IPR017896">
    <property type="entry name" value="4Fe4S_Fe-S-bd"/>
</dbReference>
<dbReference type="GO" id="GO:0051536">
    <property type="term" value="F:iron-sulfur cluster binding"/>
    <property type="evidence" value="ECO:0007669"/>
    <property type="project" value="UniProtKB-KW"/>
</dbReference>
<keyword evidence="4" id="KW-0411">Iron-sulfur</keyword>
<dbReference type="RefSeq" id="WP_044906532.1">
    <property type="nucleotide sequence ID" value="NZ_JQIF01000076.1"/>
</dbReference>
<dbReference type="InterPro" id="IPR009016">
    <property type="entry name" value="Fe_hydrogenase"/>
</dbReference>
<proteinExistence type="predicted"/>
<dbReference type="InterPro" id="IPR048574">
    <property type="entry name" value="RUBY_RBDX"/>
</dbReference>
<dbReference type="InterPro" id="IPR003149">
    <property type="entry name" value="Fe_hydrogenase_ssu"/>
</dbReference>
<dbReference type="InterPro" id="IPR004108">
    <property type="entry name" value="Fe_hydrogenase_lsu_C"/>
</dbReference>
<dbReference type="Gene3D" id="2.20.28.10">
    <property type="match status" value="3"/>
</dbReference>
<dbReference type="NCBIfam" id="TIGR02512">
    <property type="entry name" value="FeFe_hydrog_A"/>
    <property type="match status" value="1"/>
</dbReference>
<dbReference type="GO" id="GO:0008901">
    <property type="term" value="F:ferredoxin hydrogenase activity"/>
    <property type="evidence" value="ECO:0007669"/>
    <property type="project" value="InterPro"/>
</dbReference>
<keyword evidence="2" id="KW-0479">Metal-binding</keyword>
<dbReference type="CDD" id="cd00350">
    <property type="entry name" value="rubredoxin_like"/>
    <property type="match status" value="3"/>
</dbReference>
<dbReference type="SMART" id="SM00902">
    <property type="entry name" value="Fe_hyd_SSU"/>
    <property type="match status" value="1"/>
</dbReference>
<dbReference type="InterPro" id="IPR050340">
    <property type="entry name" value="Cytosolic_Fe-S_CAF"/>
</dbReference>
<dbReference type="Gene3D" id="3.40.950.10">
    <property type="entry name" value="Fe-only Hydrogenase (Larger Subunit), Chain L, domain 3"/>
    <property type="match status" value="1"/>
</dbReference>
<protein>
    <submittedName>
        <fullName evidence="7">Iron hydrogenase</fullName>
    </submittedName>
</protein>
<dbReference type="Pfam" id="PF02256">
    <property type="entry name" value="Fe_hyd_SSU"/>
    <property type="match status" value="1"/>
</dbReference>
<dbReference type="InterPro" id="IPR013352">
    <property type="entry name" value="Fe_hydrogenase_subset"/>
</dbReference>
<dbReference type="Gene3D" id="4.10.260.20">
    <property type="entry name" value="Iron hydrogenase, small subunit"/>
    <property type="match status" value="1"/>
</dbReference>
<dbReference type="EMBL" id="JQIF01000076">
    <property type="protein sequence ID" value="KGJ52249.1"/>
    <property type="molecule type" value="Genomic_DNA"/>
</dbReference>
<feature type="domain" description="4Fe-4S ferredoxin-type" evidence="6">
    <location>
        <begin position="48"/>
        <end position="78"/>
    </location>
</feature>
<gene>
    <name evidence="7" type="ORF">CIAN88_15670</name>
</gene>
<dbReference type="SUPFAM" id="SSF53920">
    <property type="entry name" value="Fe-only hydrogenase"/>
    <property type="match status" value="1"/>
</dbReference>
<dbReference type="Proteomes" id="UP000030008">
    <property type="component" value="Unassembled WGS sequence"/>
</dbReference>
<dbReference type="InterPro" id="IPR036991">
    <property type="entry name" value="Fe_hydrogenase_ssu_sf"/>
</dbReference>
<sequence length="622" mass="70133">MSKHLSMDVRVPIEEGNPAIRRIESLCIKCGQCRDVCQKQISVGHHYDLLKTGDTAICIHCGQCANVCPTGAITEIQDWMQVQSVIQDSSKTVIAITSPSVRVSLGEEFGMQPGSYVEEQMVGSLRALGFDYVFDTTFAADLTIMEEASELIERIQTKQPLPQFTSCCPAWVKFAETYYPELLPNISTSKSPISMFAPTIKTWFAEKESLDADDIYVVAITPCTAKKFEIMREELSDAANYLDRKPAQDCDRVVTTRELASWMRACNLDLESVEESDYDSLMPRGSGAGIIFGNTGGVMEAAIRSAYYFLTKKQPQEDLLQLQAVRGLEGVKTAELTIQELPLKVAVVHGTDHARKFLHHIKESGEHFDFVEVMTCPGGCISGGGQTKHIGEDMDTVRKARIQSLYDKDSTITLRNSHDNPHIQQVYEEFYGKPLSDLAEALLHTNYEARNDLQEDPSRYEAMFQEDVPTQNPVEEPTVSIRYRCTICGYIYEGDISKESDDYKCPICTVPKDMFVKVEDTPVQEPVIEQKSIRYRCTICGYMYEGDITKESDDYKCPICTVPKDMFVKVEDTPVQEPVIEQTSIRYRCTICGYVYEGDITKENDDYKCPICTVPKDMFEKL</sequence>
<keyword evidence="3" id="KW-0408">Iron</keyword>
<evidence type="ECO:0000256" key="1">
    <source>
        <dbReference type="ARBA" id="ARBA00001965"/>
    </source>
</evidence>
<accession>A0A099I2P8</accession>